<dbReference type="Proteomes" id="UP000433104">
    <property type="component" value="Unassembled WGS sequence"/>
</dbReference>
<dbReference type="SUPFAM" id="SSF47384">
    <property type="entry name" value="Homodimeric domain of signal transducing histidine kinase"/>
    <property type="match status" value="1"/>
</dbReference>
<organism evidence="5 6">
    <name type="scientific">Parapontixanthobacter aurantiacus</name>
    <dbReference type="NCBI Taxonomy" id="1463599"/>
    <lineage>
        <taxon>Bacteria</taxon>
        <taxon>Pseudomonadati</taxon>
        <taxon>Pseudomonadota</taxon>
        <taxon>Alphaproteobacteria</taxon>
        <taxon>Sphingomonadales</taxon>
        <taxon>Erythrobacteraceae</taxon>
        <taxon>Parapontixanthobacter</taxon>
    </lineage>
</organism>
<dbReference type="RefSeq" id="WP_160681415.1">
    <property type="nucleotide sequence ID" value="NZ_WTYW01000001.1"/>
</dbReference>
<evidence type="ECO:0000256" key="1">
    <source>
        <dbReference type="ARBA" id="ARBA00000085"/>
    </source>
</evidence>
<dbReference type="InterPro" id="IPR003661">
    <property type="entry name" value="HisK_dim/P_dom"/>
</dbReference>
<evidence type="ECO:0000313" key="6">
    <source>
        <dbReference type="Proteomes" id="UP000433104"/>
    </source>
</evidence>
<dbReference type="GO" id="GO:0000155">
    <property type="term" value="F:phosphorelay sensor kinase activity"/>
    <property type="evidence" value="ECO:0007669"/>
    <property type="project" value="InterPro"/>
</dbReference>
<sequence>MYIDDRLKTVLSQRVTGERAIRTQYRQLLDIMGHIHTMIDDELMAEAWQRMDALEAQIAEKERAAILREAGWRFRNASLASYFAGESPDIASAALGKVKLSPEEWADLIPALPVRARGFLRLRDDLPPAATQVLERLGVHDRALPLPDNWVADDAAADPANDDGADIQDDTPEESEADGPAIDFERDASPVERELIECETDKANDNITSIGGIVRRIDAYRQNREATEQRTAKRRQRDDAGPSHFRFLSDAEGRIVWADPEIAPSVIGASLLAQRTTGDTWELRQAIRTMQPLENITLELVGAPSITSRWIVRAFPQFADATGAFIGHGGSFSRVAPPEVRAAGINREASDQVRQILHELRTPVNAVQGFAELIQQQMHGSVPHNYRALAASIAGDSAAMMAGFEEIERFARLETGDSIMAEGECDLLPIVKRQLDRLRGAMSERVRYFESQFETRSAVVALNCPDLESLSWRILATIAGWCEPSDVFAIGIRQVREGRFTLLSVDLPAALAAQEDVFALEGVTETGAPVRSGMLGDGFALRLARSEARRAGGDLLRENGNVVLVLPSPDPERRETGEELTTDA</sequence>
<comment type="caution">
    <text evidence="5">The sequence shown here is derived from an EMBL/GenBank/DDBJ whole genome shotgun (WGS) entry which is preliminary data.</text>
</comment>
<dbReference type="AlphaFoldDB" id="A0A844ZCM3"/>
<evidence type="ECO:0000259" key="4">
    <source>
        <dbReference type="SMART" id="SM00388"/>
    </source>
</evidence>
<dbReference type="EC" id="2.7.13.3" evidence="2"/>
<dbReference type="OrthoDB" id="9813151at2"/>
<evidence type="ECO:0000313" key="5">
    <source>
        <dbReference type="EMBL" id="MXO84916.1"/>
    </source>
</evidence>
<feature type="region of interest" description="Disordered" evidence="3">
    <location>
        <begin position="224"/>
        <end position="244"/>
    </location>
</feature>
<feature type="compositionally biased region" description="Acidic residues" evidence="3">
    <location>
        <begin position="160"/>
        <end position="177"/>
    </location>
</feature>
<gene>
    <name evidence="5" type="ORF">GRI38_02570</name>
</gene>
<feature type="domain" description="Signal transduction histidine kinase dimerisation/phosphoacceptor" evidence="4">
    <location>
        <begin position="348"/>
        <end position="416"/>
    </location>
</feature>
<dbReference type="EMBL" id="WTYW01000001">
    <property type="protein sequence ID" value="MXO84916.1"/>
    <property type="molecule type" value="Genomic_DNA"/>
</dbReference>
<comment type="catalytic activity">
    <reaction evidence="1">
        <text>ATP + protein L-histidine = ADP + protein N-phospho-L-histidine.</text>
        <dbReference type="EC" id="2.7.13.3"/>
    </reaction>
</comment>
<name>A0A844ZCM3_9SPHN</name>
<dbReference type="InterPro" id="IPR036097">
    <property type="entry name" value="HisK_dim/P_sf"/>
</dbReference>
<dbReference type="Pfam" id="PF00512">
    <property type="entry name" value="HisKA"/>
    <property type="match status" value="1"/>
</dbReference>
<protein>
    <recommendedName>
        <fullName evidence="2">histidine kinase</fullName>
        <ecNumber evidence="2">2.7.13.3</ecNumber>
    </recommendedName>
</protein>
<keyword evidence="6" id="KW-1185">Reference proteome</keyword>
<feature type="region of interest" description="Disordered" evidence="3">
    <location>
        <begin position="152"/>
        <end position="188"/>
    </location>
</feature>
<dbReference type="CDD" id="cd00082">
    <property type="entry name" value="HisKA"/>
    <property type="match status" value="1"/>
</dbReference>
<evidence type="ECO:0000256" key="3">
    <source>
        <dbReference type="SAM" id="MobiDB-lite"/>
    </source>
</evidence>
<proteinExistence type="predicted"/>
<evidence type="ECO:0000256" key="2">
    <source>
        <dbReference type="ARBA" id="ARBA00012438"/>
    </source>
</evidence>
<dbReference type="Gene3D" id="1.10.287.130">
    <property type="match status" value="1"/>
</dbReference>
<reference evidence="5 6" key="1">
    <citation type="submission" date="2019-12" db="EMBL/GenBank/DDBJ databases">
        <title>Genomic-based taxomic classification of the family Erythrobacteraceae.</title>
        <authorList>
            <person name="Xu L."/>
        </authorList>
    </citation>
    <scope>NUCLEOTIDE SEQUENCE [LARGE SCALE GENOMIC DNA]</scope>
    <source>
        <strain evidence="5 6">MCCC 1A09962</strain>
    </source>
</reference>
<accession>A0A844ZCM3</accession>
<dbReference type="SMART" id="SM00388">
    <property type="entry name" value="HisKA"/>
    <property type="match status" value="1"/>
</dbReference>